<evidence type="ECO:0000256" key="2">
    <source>
        <dbReference type="HAMAP-Rule" id="MF_00795"/>
    </source>
</evidence>
<dbReference type="Pfam" id="PF03932">
    <property type="entry name" value="CutC"/>
    <property type="match status" value="1"/>
</dbReference>
<dbReference type="Proteomes" id="UP001155280">
    <property type="component" value="Unassembled WGS sequence"/>
</dbReference>
<dbReference type="PANTHER" id="PTHR12598">
    <property type="entry name" value="COPPER HOMEOSTASIS PROTEIN CUTC"/>
    <property type="match status" value="1"/>
</dbReference>
<dbReference type="RefSeq" id="WP_241550721.1">
    <property type="nucleotide sequence ID" value="NZ_JANCNS010000001.1"/>
</dbReference>
<comment type="subcellular location">
    <subcellularLocation>
        <location evidence="2">Cytoplasm</location>
    </subcellularLocation>
</comment>
<gene>
    <name evidence="2" type="primary">cutC</name>
    <name evidence="3" type="ORF">MKO06_02280</name>
</gene>
<comment type="similarity">
    <text evidence="1 2">Belongs to the CutC family.</text>
</comment>
<keyword evidence="2" id="KW-0963">Cytoplasm</keyword>
<dbReference type="GO" id="GO:0005737">
    <property type="term" value="C:cytoplasm"/>
    <property type="evidence" value="ECO:0007669"/>
    <property type="project" value="UniProtKB-SubCell"/>
</dbReference>
<comment type="caution">
    <text evidence="3">The sequence shown here is derived from an EMBL/GenBank/DDBJ whole genome shotgun (WGS) entry which is preliminary data.</text>
</comment>
<dbReference type="EMBL" id="JANCNS010000001">
    <property type="protein sequence ID" value="MCP9198717.1"/>
    <property type="molecule type" value="Genomic_DNA"/>
</dbReference>
<accession>A0A9X2KV11</accession>
<evidence type="ECO:0000313" key="4">
    <source>
        <dbReference type="Proteomes" id="UP001155280"/>
    </source>
</evidence>
<proteinExistence type="inferred from homology"/>
<organism evidence="3 4">
    <name type="scientific">Christiangramia oceanisediminis</name>
    <dbReference type="NCBI Taxonomy" id="2920386"/>
    <lineage>
        <taxon>Bacteria</taxon>
        <taxon>Pseudomonadati</taxon>
        <taxon>Bacteroidota</taxon>
        <taxon>Flavobacteriia</taxon>
        <taxon>Flavobacteriales</taxon>
        <taxon>Flavobacteriaceae</taxon>
        <taxon>Christiangramia</taxon>
    </lineage>
</organism>
<dbReference type="GO" id="GO:0005507">
    <property type="term" value="F:copper ion binding"/>
    <property type="evidence" value="ECO:0007669"/>
    <property type="project" value="TreeGrafter"/>
</dbReference>
<dbReference type="PANTHER" id="PTHR12598:SF0">
    <property type="entry name" value="COPPER HOMEOSTASIS PROTEIN CUTC HOMOLOG"/>
    <property type="match status" value="1"/>
</dbReference>
<comment type="caution">
    <text evidence="2">Once thought to be involved in copper homeostasis, experiments in E.coli have shown this is not the case.</text>
</comment>
<dbReference type="HAMAP" id="MF_00795">
    <property type="entry name" value="CutC"/>
    <property type="match status" value="1"/>
</dbReference>
<name>A0A9X2KV11_9FLAO</name>
<dbReference type="SUPFAM" id="SSF110395">
    <property type="entry name" value="CutC-like"/>
    <property type="match status" value="1"/>
</dbReference>
<dbReference type="AlphaFoldDB" id="A0A9X2KV11"/>
<dbReference type="FunFam" id="3.20.20.380:FF:000001">
    <property type="entry name" value="Copper homeostasis protein CutC"/>
    <property type="match status" value="1"/>
</dbReference>
<dbReference type="InterPro" id="IPR036822">
    <property type="entry name" value="CutC-like_dom_sf"/>
</dbReference>
<protein>
    <recommendedName>
        <fullName evidence="2">PF03932 family protein CutC</fullName>
    </recommendedName>
</protein>
<dbReference type="InterPro" id="IPR005627">
    <property type="entry name" value="CutC-like"/>
</dbReference>
<reference evidence="3" key="1">
    <citation type="submission" date="2022-07" db="EMBL/GenBank/DDBJ databases">
        <title>Gramela sediminis sp. nov., isolated from deep-sea sediment of the Indian Ocean.</title>
        <authorList>
            <person name="Shi H."/>
        </authorList>
    </citation>
    <scope>NUCLEOTIDE SEQUENCE</scope>
    <source>
        <strain evidence="3">GC03-9</strain>
    </source>
</reference>
<keyword evidence="4" id="KW-1185">Reference proteome</keyword>
<evidence type="ECO:0000313" key="3">
    <source>
        <dbReference type="EMBL" id="MCP9198717.1"/>
    </source>
</evidence>
<dbReference type="Gene3D" id="3.20.20.380">
    <property type="entry name" value="Copper homeostasis (CutC) domain"/>
    <property type="match status" value="1"/>
</dbReference>
<sequence>MLIEVCANSLESALNAEKGGADRIELCSELGVGGITPSFGLIRSVLERISIPVHVLIRPRSGNFTYSEMEFEVMLSDIEICKEMGVSGIVSGALNDKREIDLEKTSKLVQASEGIHFTFHRAFDWLKDPVRSLGQLEDLGVQSILTSGGKSNVDEGFENLIKLKEAAKRCTIMPGSGVNLENIAQFKNSGFQAVHFSASKIIDEVAYEIPVPMNSEKFLQEHIKTISDDKLIKEMIKKIR</sequence>
<evidence type="ECO:0000256" key="1">
    <source>
        <dbReference type="ARBA" id="ARBA00007768"/>
    </source>
</evidence>